<gene>
    <name evidence="6" type="ORF">SeLEV6574_g03536</name>
    <name evidence="7" type="ORF">SeMB42_g00063</name>
</gene>
<name>A0A507D3N6_9FUNG</name>
<dbReference type="PANTHER" id="PTHR48112:SF22">
    <property type="entry name" value="MITOCHONDRIAL TRANSCRIPTION FACTOR A, ISOFORM B"/>
    <property type="match status" value="1"/>
</dbReference>
<dbReference type="VEuPathDB" id="FungiDB:SeMB42_g00063"/>
<feature type="compositionally biased region" description="Basic residues" evidence="4">
    <location>
        <begin position="334"/>
        <end position="344"/>
    </location>
</feature>
<reference evidence="8 9" key="1">
    <citation type="journal article" date="2019" name="Sci. Rep.">
        <title>Comparative genomics of chytrid fungi reveal insights into the obligate biotrophic and pathogenic lifestyle of Synchytrium endobioticum.</title>
        <authorList>
            <person name="van de Vossenberg B.T.L.H."/>
            <person name="Warris S."/>
            <person name="Nguyen H.D.T."/>
            <person name="van Gent-Pelzer M.P.E."/>
            <person name="Joly D.L."/>
            <person name="van de Geest H.C."/>
            <person name="Bonants P.J.M."/>
            <person name="Smith D.S."/>
            <person name="Levesque C.A."/>
            <person name="van der Lee T.A.J."/>
        </authorList>
    </citation>
    <scope>NUCLEOTIDE SEQUENCE [LARGE SCALE GENOMIC DNA]</scope>
    <source>
        <strain evidence="6 9">LEV6574</strain>
        <strain evidence="7 8">MB42</strain>
    </source>
</reference>
<feature type="DNA-binding region" description="HMG box" evidence="2">
    <location>
        <begin position="74"/>
        <end position="146"/>
    </location>
</feature>
<evidence type="ECO:0000313" key="8">
    <source>
        <dbReference type="Proteomes" id="UP000317494"/>
    </source>
</evidence>
<dbReference type="Pfam" id="PF09011">
    <property type="entry name" value="HMG_box_2"/>
    <property type="match status" value="1"/>
</dbReference>
<dbReference type="OrthoDB" id="2139566at2759"/>
<evidence type="ECO:0000313" key="6">
    <source>
        <dbReference type="EMBL" id="TPX45931.1"/>
    </source>
</evidence>
<evidence type="ECO:0000259" key="5">
    <source>
        <dbReference type="PROSITE" id="PS50118"/>
    </source>
</evidence>
<keyword evidence="1 2" id="KW-0238">DNA-binding</keyword>
<dbReference type="InterPro" id="IPR050342">
    <property type="entry name" value="HMGB"/>
</dbReference>
<dbReference type="GO" id="GO:0003677">
    <property type="term" value="F:DNA binding"/>
    <property type="evidence" value="ECO:0007669"/>
    <property type="project" value="UniProtKB-UniRule"/>
</dbReference>
<dbReference type="EMBL" id="QEAN01000001">
    <property type="protein sequence ID" value="TPX55020.1"/>
    <property type="molecule type" value="Genomic_DNA"/>
</dbReference>
<dbReference type="Gene3D" id="1.10.30.10">
    <property type="entry name" value="High mobility group box domain"/>
    <property type="match status" value="2"/>
</dbReference>
<dbReference type="InterPro" id="IPR036910">
    <property type="entry name" value="HMG_box_dom_sf"/>
</dbReference>
<dbReference type="PROSITE" id="PS50118">
    <property type="entry name" value="HMG_BOX_2"/>
    <property type="match status" value="2"/>
</dbReference>
<dbReference type="PANTHER" id="PTHR48112">
    <property type="entry name" value="HIGH MOBILITY GROUP PROTEIN DSP1"/>
    <property type="match status" value="1"/>
</dbReference>
<sequence>MLLYRFPTRASPSVFSSSTSIVVNRLHAFGINLSRHLATAATTADDKSADEEKAKRKVKVARVQLKALPKTAVPERPPSAYILFAQDARKQILQQLGGSESKPSFVQIANAIGKKYKELDASEKERYAAKAAELRKEYDDKLARYLETRSPLDVVVEKYRTKLLKTLHPAKKLPRGRFADPNAPAYPLSPYGFFVKEVWAMSDDQQAQVVGRALKDLPIAETSKLSSGAWNNMSEADKEKYVKLGKKSSETYAEAKNKYEESLHDAREEVKESMKQAVAATPGLRHRKKITRKATTSKKPRSTVKKTRKATTSKKPRNTVRITRKSTASDKPRSTAKKTAKSKA</sequence>
<feature type="coiled-coil region" evidence="3">
    <location>
        <begin position="249"/>
        <end position="276"/>
    </location>
</feature>
<dbReference type="InterPro" id="IPR009071">
    <property type="entry name" value="HMG_box_dom"/>
</dbReference>
<organism evidence="6 9">
    <name type="scientific">Synchytrium endobioticum</name>
    <dbReference type="NCBI Taxonomy" id="286115"/>
    <lineage>
        <taxon>Eukaryota</taxon>
        <taxon>Fungi</taxon>
        <taxon>Fungi incertae sedis</taxon>
        <taxon>Chytridiomycota</taxon>
        <taxon>Chytridiomycota incertae sedis</taxon>
        <taxon>Chytridiomycetes</taxon>
        <taxon>Synchytriales</taxon>
        <taxon>Synchytriaceae</taxon>
        <taxon>Synchytrium</taxon>
    </lineage>
</organism>
<protein>
    <recommendedName>
        <fullName evidence="5">HMG box domain-containing protein</fullName>
    </recommendedName>
</protein>
<keyword evidence="2" id="KW-0539">Nucleus</keyword>
<dbReference type="GO" id="GO:0005634">
    <property type="term" value="C:nucleus"/>
    <property type="evidence" value="ECO:0007669"/>
    <property type="project" value="UniProtKB-UniRule"/>
</dbReference>
<evidence type="ECO:0000256" key="3">
    <source>
        <dbReference type="SAM" id="Coils"/>
    </source>
</evidence>
<dbReference type="SMART" id="SM00398">
    <property type="entry name" value="HMG"/>
    <property type="match status" value="2"/>
</dbReference>
<evidence type="ECO:0000256" key="2">
    <source>
        <dbReference type="PROSITE-ProRule" id="PRU00267"/>
    </source>
</evidence>
<dbReference type="EMBL" id="QEAM01000121">
    <property type="protein sequence ID" value="TPX45931.1"/>
    <property type="molecule type" value="Genomic_DNA"/>
</dbReference>
<evidence type="ECO:0000256" key="4">
    <source>
        <dbReference type="SAM" id="MobiDB-lite"/>
    </source>
</evidence>
<feature type="DNA-binding region" description="HMG box" evidence="2">
    <location>
        <begin position="184"/>
        <end position="260"/>
    </location>
</feature>
<proteinExistence type="predicted"/>
<dbReference type="AlphaFoldDB" id="A0A507D3N6"/>
<dbReference type="Proteomes" id="UP000317494">
    <property type="component" value="Unassembled WGS sequence"/>
</dbReference>
<dbReference type="Pfam" id="PF00505">
    <property type="entry name" value="HMG_box"/>
    <property type="match status" value="1"/>
</dbReference>
<dbReference type="STRING" id="286115.A0A507D3N6"/>
<accession>A0A507D3N6</accession>
<keyword evidence="3" id="KW-0175">Coiled coil</keyword>
<feature type="region of interest" description="Disordered" evidence="4">
    <location>
        <begin position="276"/>
        <end position="344"/>
    </location>
</feature>
<evidence type="ECO:0000256" key="1">
    <source>
        <dbReference type="ARBA" id="ARBA00023125"/>
    </source>
</evidence>
<evidence type="ECO:0000313" key="9">
    <source>
        <dbReference type="Proteomes" id="UP000320475"/>
    </source>
</evidence>
<feature type="domain" description="HMG box" evidence="5">
    <location>
        <begin position="74"/>
        <end position="146"/>
    </location>
</feature>
<dbReference type="CDD" id="cd00084">
    <property type="entry name" value="HMG-box_SF"/>
    <property type="match status" value="1"/>
</dbReference>
<evidence type="ECO:0000313" key="7">
    <source>
        <dbReference type="EMBL" id="TPX55020.1"/>
    </source>
</evidence>
<comment type="caution">
    <text evidence="6">The sequence shown here is derived from an EMBL/GenBank/DDBJ whole genome shotgun (WGS) entry which is preliminary data.</text>
</comment>
<feature type="domain" description="HMG box" evidence="5">
    <location>
        <begin position="184"/>
        <end position="260"/>
    </location>
</feature>
<dbReference type="Proteomes" id="UP000320475">
    <property type="component" value="Unassembled WGS sequence"/>
</dbReference>
<feature type="compositionally biased region" description="Basic residues" evidence="4">
    <location>
        <begin position="284"/>
        <end position="324"/>
    </location>
</feature>
<dbReference type="SUPFAM" id="SSF47095">
    <property type="entry name" value="HMG-box"/>
    <property type="match status" value="2"/>
</dbReference>
<keyword evidence="8" id="KW-1185">Reference proteome</keyword>